<dbReference type="FunFam" id="3.30.70.870:FF:000002">
    <property type="entry name" value="Translation elongation factor 2"/>
    <property type="match status" value="1"/>
</dbReference>
<evidence type="ECO:0000256" key="5">
    <source>
        <dbReference type="ARBA" id="ARBA00022801"/>
    </source>
</evidence>
<evidence type="ECO:0000256" key="8">
    <source>
        <dbReference type="ARBA" id="ARBA00068031"/>
    </source>
</evidence>
<dbReference type="Pfam" id="PF14492">
    <property type="entry name" value="EFG_III"/>
    <property type="match status" value="1"/>
</dbReference>
<dbReference type="GO" id="GO:0043022">
    <property type="term" value="F:ribosome binding"/>
    <property type="evidence" value="ECO:0007669"/>
    <property type="project" value="TreeGrafter"/>
</dbReference>
<dbReference type="OrthoDB" id="364892at2759"/>
<dbReference type="FunCoup" id="A0A1E5RND0">
    <property type="interactions" value="821"/>
</dbReference>
<dbReference type="CDD" id="cd01885">
    <property type="entry name" value="EF2"/>
    <property type="match status" value="1"/>
</dbReference>
<organism evidence="12 13">
    <name type="scientific">Hanseniaspora osmophila</name>
    <dbReference type="NCBI Taxonomy" id="56408"/>
    <lineage>
        <taxon>Eukaryota</taxon>
        <taxon>Fungi</taxon>
        <taxon>Dikarya</taxon>
        <taxon>Ascomycota</taxon>
        <taxon>Saccharomycotina</taxon>
        <taxon>Saccharomycetes</taxon>
        <taxon>Saccharomycodales</taxon>
        <taxon>Saccharomycodaceae</taxon>
        <taxon>Hanseniaspora</taxon>
    </lineage>
</organism>
<dbReference type="SMART" id="SM00838">
    <property type="entry name" value="EFG_C"/>
    <property type="match status" value="1"/>
</dbReference>
<dbReference type="InterPro" id="IPR027417">
    <property type="entry name" value="P-loop_NTPase"/>
</dbReference>
<dbReference type="Gene3D" id="3.30.230.10">
    <property type="match status" value="1"/>
</dbReference>
<dbReference type="InterPro" id="IPR041095">
    <property type="entry name" value="EFG_II"/>
</dbReference>
<evidence type="ECO:0000256" key="1">
    <source>
        <dbReference type="ARBA" id="ARBA00004496"/>
    </source>
</evidence>
<dbReference type="CDD" id="cd01681">
    <property type="entry name" value="aeEF2_snRNP_like_IV"/>
    <property type="match status" value="1"/>
</dbReference>
<dbReference type="SUPFAM" id="SSF52540">
    <property type="entry name" value="P-loop containing nucleoside triphosphate hydrolases"/>
    <property type="match status" value="1"/>
</dbReference>
<feature type="domain" description="Tr-type G" evidence="11">
    <location>
        <begin position="18"/>
        <end position="278"/>
    </location>
</feature>
<evidence type="ECO:0000313" key="12">
    <source>
        <dbReference type="EMBL" id="OEJ88392.1"/>
    </source>
</evidence>
<feature type="region of interest" description="Disordered" evidence="10">
    <location>
        <begin position="577"/>
        <end position="603"/>
    </location>
</feature>
<evidence type="ECO:0000256" key="2">
    <source>
        <dbReference type="ARBA" id="ARBA00022490"/>
    </source>
</evidence>
<dbReference type="PANTHER" id="PTHR42908">
    <property type="entry name" value="TRANSLATION ELONGATION FACTOR-RELATED"/>
    <property type="match status" value="1"/>
</dbReference>
<evidence type="ECO:0000256" key="9">
    <source>
        <dbReference type="ARBA" id="ARBA00081809"/>
    </source>
</evidence>
<dbReference type="EMBL" id="LPNM01000005">
    <property type="protein sequence ID" value="OEJ88392.1"/>
    <property type="molecule type" value="Genomic_DNA"/>
</dbReference>
<dbReference type="InterPro" id="IPR014721">
    <property type="entry name" value="Ribsml_uS5_D2-typ_fold_subgr"/>
</dbReference>
<dbReference type="FunFam" id="3.30.70.240:FF:000006">
    <property type="entry name" value="Elongation factor like GTPase 1"/>
    <property type="match status" value="1"/>
</dbReference>
<dbReference type="Pfam" id="PF00009">
    <property type="entry name" value="GTP_EFTU"/>
    <property type="match status" value="1"/>
</dbReference>
<dbReference type="GO" id="GO:0005829">
    <property type="term" value="C:cytosol"/>
    <property type="evidence" value="ECO:0007669"/>
    <property type="project" value="TreeGrafter"/>
</dbReference>
<dbReference type="CDD" id="cd04096">
    <property type="entry name" value="eEF2_snRNP_like_C"/>
    <property type="match status" value="1"/>
</dbReference>
<dbReference type="PRINTS" id="PR00315">
    <property type="entry name" value="ELONGATNFCT"/>
</dbReference>
<evidence type="ECO:0000259" key="11">
    <source>
        <dbReference type="PROSITE" id="PS51722"/>
    </source>
</evidence>
<dbReference type="InterPro" id="IPR004161">
    <property type="entry name" value="EFTu-like_2"/>
</dbReference>
<dbReference type="GO" id="GO:1990904">
    <property type="term" value="C:ribonucleoprotein complex"/>
    <property type="evidence" value="ECO:0007669"/>
    <property type="project" value="TreeGrafter"/>
</dbReference>
<name>A0A1E5RND0_9ASCO</name>
<dbReference type="STRING" id="56408.A0A1E5RND0"/>
<keyword evidence="2" id="KW-0963">Cytoplasm</keyword>
<feature type="region of interest" description="Disordered" evidence="10">
    <location>
        <begin position="87"/>
        <end position="108"/>
    </location>
</feature>
<dbReference type="GO" id="GO:0042256">
    <property type="term" value="P:cytosolic ribosome assembly"/>
    <property type="evidence" value="ECO:0007669"/>
    <property type="project" value="TreeGrafter"/>
</dbReference>
<comment type="subcellular location">
    <subcellularLocation>
        <location evidence="1">Cytoplasm</location>
    </subcellularLocation>
</comment>
<dbReference type="SUPFAM" id="SSF54211">
    <property type="entry name" value="Ribosomal protein S5 domain 2-like"/>
    <property type="match status" value="1"/>
</dbReference>
<dbReference type="InterPro" id="IPR009000">
    <property type="entry name" value="Transl_B-barrel_sf"/>
</dbReference>
<dbReference type="Proteomes" id="UP000095728">
    <property type="component" value="Unassembled WGS sequence"/>
</dbReference>
<gene>
    <name evidence="12" type="ORF">AWRI3579_g669</name>
</gene>
<evidence type="ECO:0000256" key="3">
    <source>
        <dbReference type="ARBA" id="ARBA00022517"/>
    </source>
</evidence>
<dbReference type="PROSITE" id="PS51722">
    <property type="entry name" value="G_TR_2"/>
    <property type="match status" value="1"/>
</dbReference>
<evidence type="ECO:0000256" key="7">
    <source>
        <dbReference type="ARBA" id="ARBA00048548"/>
    </source>
</evidence>
<feature type="compositionally biased region" description="Basic and acidic residues" evidence="10">
    <location>
        <begin position="87"/>
        <end position="102"/>
    </location>
</feature>
<keyword evidence="6" id="KW-0342">GTP-binding</keyword>
<dbReference type="Gene3D" id="3.40.50.300">
    <property type="entry name" value="P-loop containing nucleotide triphosphate hydrolases"/>
    <property type="match status" value="1"/>
</dbReference>
<keyword evidence="4" id="KW-0547">Nucleotide-binding</keyword>
<reference evidence="13" key="1">
    <citation type="journal article" date="2016" name="Genome Announc.">
        <title>Genome sequences of three species of Hanseniaspora isolated from spontaneous wine fermentations.</title>
        <authorList>
            <person name="Sternes P.R."/>
            <person name="Lee D."/>
            <person name="Kutyna D.R."/>
            <person name="Borneman A.R."/>
        </authorList>
    </citation>
    <scope>NUCLEOTIDE SEQUENCE [LARGE SCALE GENOMIC DNA]</scope>
    <source>
        <strain evidence="13">AWRI3579</strain>
    </source>
</reference>
<dbReference type="SUPFAM" id="SSF54980">
    <property type="entry name" value="EF-G C-terminal domain-like"/>
    <property type="match status" value="2"/>
</dbReference>
<feature type="compositionally biased region" description="Acidic residues" evidence="10">
    <location>
        <begin position="588"/>
        <end position="603"/>
    </location>
</feature>
<evidence type="ECO:0000313" key="13">
    <source>
        <dbReference type="Proteomes" id="UP000095728"/>
    </source>
</evidence>
<sequence>MGRYISAETCAKLQNNPECIRNICILAHVDHGKTSLSDSLLASNGIISTKLAGKVRYLDSRPDEQLRGITMESSAISLYFRVLRKKEQGKEPQDNHEDKSKESTPGSENVTVNEHLINLIDSPGHIDFSSEVSAASRLCDGAVVLVDVVEGVCSQTVTVLRQCWTGNLKPILVLNKLDRLIIELQLDPLEAYNHLHRIIEQVNSVLGSFYTGDRALQDLSWRENLEQGNVSDFVEKDDSDLYFHPENNNVIFASAIDGWGFNVGQIAKFYESKLGINREKLSKVLWGDYFYENKTKKILTRKALNGKNLKPLFVSFILDNIWRVYETVLGEFNDDFDHHHELDVAKLEKITKVLNVQLLPRDLRTKDYKNLLRNIMNQWLPVSTAVLLTAIEKLPSPKESQKKRLDAILEFTPNSDLLDEKLRASMEQCDSNGPVAAYVSKILSIPREELPIKSSIHRDPSAVENDLFERARKAREEALKAGKNAEFTEKLAHASTDSNKPAKTFRKRGEDIYKRAEESTITPDIDELELNAKLAKKKQISIQLSESTPTTQARNDEFKIVTAPAPEFDLGFEYETEGQEIEEKNEEKNEDAESEEDDGEENEDFEIPEYIPTLDPNDPFSELFEYEDEDPFGNYEEDEDDENDNDSGEEVLIGFARIYSGTLKVGQEIQVLEPKYSPLRPKDFIHTTTITELYLFMGKELIPLDEVPAGNIVGIGGLAGKILKNGTLIETGVQGVNLAGSSLHSQPIVRVALEPSNPTKMGRMVKGLRLLNQADPCVETFVNDHGEHILCTAGELHLERCLKDLTERFARIDITHSDPVIPYRETFLETDDMNPTKNSEGQRGEVKFYLGKYRVELSTSPLKEETVKYIIQNENKIKLMNAKGFVDEKFKLKLTELLTPESVNNIVGFGGKRCGPNILVSEGGLLSKYFAPSSKASCLFADSIVNGFQLSCQEGPLCKEEVQGMLVVLKDVHEMTAEEIANVGIENYQVEIPDLSGRFITSTRQAIHQSFLDWSPRVMWAMYSCDIQASVDVLGKVYAVVQKRRGKIVSEELKEGTPFFEIEARVPVVEAFGFSEDIRKKTSGAAQPQLVFSGFEPIDLDPFWVPTTEEELEELGEFAERENIARRHMNTIRKRKGLLVDEKVVENAEKQRTLKKD</sequence>
<dbReference type="AlphaFoldDB" id="A0A1E5RND0"/>
<proteinExistence type="predicted"/>
<dbReference type="FunFam" id="3.40.50.300:FF:000746">
    <property type="entry name" value="Ribosome assembly protein 1"/>
    <property type="match status" value="1"/>
</dbReference>
<comment type="caution">
    <text evidence="12">The sequence shown here is derived from an EMBL/GenBank/DDBJ whole genome shotgun (WGS) entry which is preliminary data.</text>
</comment>
<protein>
    <recommendedName>
        <fullName evidence="8">Ribosome assembly protein 1</fullName>
    </recommendedName>
    <alternativeName>
        <fullName evidence="9">Elongation factor-like 1</fullName>
    </alternativeName>
</protein>
<dbReference type="CDD" id="cd16261">
    <property type="entry name" value="EF2_snRNP_III"/>
    <property type="match status" value="1"/>
</dbReference>
<evidence type="ECO:0000256" key="4">
    <source>
        <dbReference type="ARBA" id="ARBA00022741"/>
    </source>
</evidence>
<dbReference type="Pfam" id="PF00679">
    <property type="entry name" value="EFG_C"/>
    <property type="match status" value="1"/>
</dbReference>
<dbReference type="Pfam" id="PF03144">
    <property type="entry name" value="GTP_EFTU_D2"/>
    <property type="match status" value="1"/>
</dbReference>
<dbReference type="NCBIfam" id="TIGR00231">
    <property type="entry name" value="small_GTP"/>
    <property type="match status" value="1"/>
</dbReference>
<dbReference type="InterPro" id="IPR000640">
    <property type="entry name" value="EFG_V-like"/>
</dbReference>
<dbReference type="InterPro" id="IPR005225">
    <property type="entry name" value="Small_GTP-bd"/>
</dbReference>
<keyword evidence="13" id="KW-1185">Reference proteome</keyword>
<dbReference type="GO" id="GO:0005525">
    <property type="term" value="F:GTP binding"/>
    <property type="evidence" value="ECO:0007669"/>
    <property type="project" value="UniProtKB-KW"/>
</dbReference>
<accession>A0A1E5RND0</accession>
<keyword evidence="5" id="KW-0378">Hydrolase</keyword>
<dbReference type="GO" id="GO:0003924">
    <property type="term" value="F:GTPase activity"/>
    <property type="evidence" value="ECO:0007669"/>
    <property type="project" value="InterPro"/>
</dbReference>
<dbReference type="Gene3D" id="2.40.30.10">
    <property type="entry name" value="Translation factors"/>
    <property type="match status" value="1"/>
</dbReference>
<dbReference type="InterPro" id="IPR000795">
    <property type="entry name" value="T_Tr_GTP-bd_dom"/>
</dbReference>
<evidence type="ECO:0000256" key="6">
    <source>
        <dbReference type="ARBA" id="ARBA00023134"/>
    </source>
</evidence>
<keyword evidence="3" id="KW-0690">Ribosome biogenesis</keyword>
<evidence type="ECO:0000256" key="10">
    <source>
        <dbReference type="SAM" id="MobiDB-lite"/>
    </source>
</evidence>
<dbReference type="SUPFAM" id="SSF50447">
    <property type="entry name" value="Translation proteins"/>
    <property type="match status" value="1"/>
</dbReference>
<dbReference type="InterPro" id="IPR035647">
    <property type="entry name" value="EFG_III/V"/>
</dbReference>
<dbReference type="InterPro" id="IPR020568">
    <property type="entry name" value="Ribosomal_Su5_D2-typ_SF"/>
</dbReference>
<dbReference type="CDD" id="cd16268">
    <property type="entry name" value="EF2_II"/>
    <property type="match status" value="1"/>
</dbReference>
<comment type="catalytic activity">
    <reaction evidence="7">
        <text>GTP + H2O = GDP + phosphate + H(+)</text>
        <dbReference type="Rhea" id="RHEA:19669"/>
        <dbReference type="ChEBI" id="CHEBI:15377"/>
        <dbReference type="ChEBI" id="CHEBI:15378"/>
        <dbReference type="ChEBI" id="CHEBI:37565"/>
        <dbReference type="ChEBI" id="CHEBI:43474"/>
        <dbReference type="ChEBI" id="CHEBI:58189"/>
    </reaction>
</comment>
<dbReference type="Gene3D" id="3.30.70.240">
    <property type="match status" value="1"/>
</dbReference>
<dbReference type="InParanoid" id="A0A1E5RND0"/>
<dbReference type="PANTHER" id="PTHR42908:SF3">
    <property type="entry name" value="ELONGATION FACTOR-LIKE GTPASE 1"/>
    <property type="match status" value="1"/>
</dbReference>
<dbReference type="Gene3D" id="3.30.70.870">
    <property type="entry name" value="Elongation Factor G (Translational Gtpase), domain 3"/>
    <property type="match status" value="1"/>
</dbReference>